<accession>A0ABW0EAS9</accession>
<evidence type="ECO:0000256" key="6">
    <source>
        <dbReference type="ARBA" id="ARBA00023002"/>
    </source>
</evidence>
<dbReference type="Pfam" id="PF03150">
    <property type="entry name" value="CCP_MauG"/>
    <property type="match status" value="1"/>
</dbReference>
<dbReference type="PIRSF" id="PIRSF000294">
    <property type="entry name" value="Cytochrome-c_peroxidase"/>
    <property type="match status" value="1"/>
</dbReference>
<dbReference type="InterPro" id="IPR004852">
    <property type="entry name" value="Di-haem_cyt_c_peroxidsae"/>
</dbReference>
<keyword evidence="7 8" id="KW-0408">Iron</keyword>
<comment type="subcellular location">
    <subcellularLocation>
        <location evidence="1">Periplasm</location>
    </subcellularLocation>
</comment>
<dbReference type="EMBL" id="JBHSKT010000007">
    <property type="protein sequence ID" value="MFC5271478.1"/>
    <property type="molecule type" value="Genomic_DNA"/>
</dbReference>
<dbReference type="InterPro" id="IPR009056">
    <property type="entry name" value="Cyt_c-like_dom"/>
</dbReference>
<evidence type="ECO:0000256" key="3">
    <source>
        <dbReference type="ARBA" id="ARBA00022723"/>
    </source>
</evidence>
<dbReference type="Gene3D" id="1.10.760.10">
    <property type="entry name" value="Cytochrome c-like domain"/>
    <property type="match status" value="2"/>
</dbReference>
<keyword evidence="10" id="KW-0575">Peroxidase</keyword>
<evidence type="ECO:0000256" key="1">
    <source>
        <dbReference type="ARBA" id="ARBA00004418"/>
    </source>
</evidence>
<protein>
    <submittedName>
        <fullName evidence="10">Cytochrome-c peroxidase</fullName>
    </submittedName>
</protein>
<dbReference type="InterPro" id="IPR036909">
    <property type="entry name" value="Cyt_c-like_dom_sf"/>
</dbReference>
<keyword evidence="5" id="KW-0574">Periplasm</keyword>
<dbReference type="GO" id="GO:0004601">
    <property type="term" value="F:peroxidase activity"/>
    <property type="evidence" value="ECO:0007669"/>
    <property type="project" value="UniProtKB-KW"/>
</dbReference>
<organism evidence="10 11">
    <name type="scientific">Adhaeribacter terreus</name>
    <dbReference type="NCBI Taxonomy" id="529703"/>
    <lineage>
        <taxon>Bacteria</taxon>
        <taxon>Pseudomonadati</taxon>
        <taxon>Bacteroidota</taxon>
        <taxon>Cytophagia</taxon>
        <taxon>Cytophagales</taxon>
        <taxon>Hymenobacteraceae</taxon>
        <taxon>Adhaeribacter</taxon>
    </lineage>
</organism>
<evidence type="ECO:0000256" key="7">
    <source>
        <dbReference type="ARBA" id="ARBA00023004"/>
    </source>
</evidence>
<reference evidence="11" key="1">
    <citation type="journal article" date="2019" name="Int. J. Syst. Evol. Microbiol.">
        <title>The Global Catalogue of Microorganisms (GCM) 10K type strain sequencing project: providing services to taxonomists for standard genome sequencing and annotation.</title>
        <authorList>
            <consortium name="The Broad Institute Genomics Platform"/>
            <consortium name="The Broad Institute Genome Sequencing Center for Infectious Disease"/>
            <person name="Wu L."/>
            <person name="Ma J."/>
        </authorList>
    </citation>
    <scope>NUCLEOTIDE SEQUENCE [LARGE SCALE GENOMIC DNA]</scope>
    <source>
        <strain evidence="11">KACC 12602</strain>
    </source>
</reference>
<keyword evidence="11" id="KW-1185">Reference proteome</keyword>
<evidence type="ECO:0000313" key="11">
    <source>
        <dbReference type="Proteomes" id="UP001596161"/>
    </source>
</evidence>
<evidence type="ECO:0000256" key="5">
    <source>
        <dbReference type="ARBA" id="ARBA00022764"/>
    </source>
</evidence>
<keyword evidence="3 8" id="KW-0479">Metal-binding</keyword>
<sequence>MIRFWQIVWFSGLVAASACTKPENRLPEPAPEPFTVTAPENLGKTVPFPAKNPFTREGVLLGRKLFYDPTLSANNKISCATCHMPQKAFTDGAALGTTGISGKPLHRNAPTLQNLAWHKGWFWDGGAKDLESLNFGPLKHPDEMGQNLTELVTELKNKPEYPPLFKAAFPQDSISTITITRALAQFQRTLISANSRYDKYVRNEGGKLDKKELDGLTIFQQKCSNCHTTDFFTDFGYHNNGLDNTFPDDFEAVAWGRGRISEKPEDIGKYKTPTLRNIALTAPYMHDGRFKTLEEVLEHYNAGVKNSATLDAALQKNAKPGISLTEAEKTKLIAFLNTLTDPEFVNNPDFLPAR</sequence>
<dbReference type="Proteomes" id="UP001596161">
    <property type="component" value="Unassembled WGS sequence"/>
</dbReference>
<name>A0ABW0EAS9_9BACT</name>
<dbReference type="PROSITE" id="PS51257">
    <property type="entry name" value="PROKAR_LIPOPROTEIN"/>
    <property type="match status" value="1"/>
</dbReference>
<keyword evidence="4" id="KW-0732">Signal</keyword>
<dbReference type="InterPro" id="IPR051395">
    <property type="entry name" value="Cytochrome_c_Peroxidase/MauG"/>
</dbReference>
<dbReference type="SUPFAM" id="SSF46626">
    <property type="entry name" value="Cytochrome c"/>
    <property type="match status" value="2"/>
</dbReference>
<evidence type="ECO:0000256" key="4">
    <source>
        <dbReference type="ARBA" id="ARBA00022729"/>
    </source>
</evidence>
<keyword evidence="6" id="KW-0560">Oxidoreductase</keyword>
<dbReference type="PROSITE" id="PS51007">
    <property type="entry name" value="CYTC"/>
    <property type="match status" value="1"/>
</dbReference>
<evidence type="ECO:0000259" key="9">
    <source>
        <dbReference type="PROSITE" id="PS51007"/>
    </source>
</evidence>
<feature type="domain" description="Cytochrome c" evidence="9">
    <location>
        <begin position="210"/>
        <end position="340"/>
    </location>
</feature>
<comment type="caution">
    <text evidence="10">The sequence shown here is derived from an EMBL/GenBank/DDBJ whole genome shotgun (WGS) entry which is preliminary data.</text>
</comment>
<keyword evidence="2 8" id="KW-0349">Heme</keyword>
<dbReference type="PANTHER" id="PTHR30600:SF10">
    <property type="entry name" value="BLL6722 PROTEIN"/>
    <property type="match status" value="1"/>
</dbReference>
<evidence type="ECO:0000313" key="10">
    <source>
        <dbReference type="EMBL" id="MFC5271478.1"/>
    </source>
</evidence>
<evidence type="ECO:0000256" key="8">
    <source>
        <dbReference type="PROSITE-ProRule" id="PRU00433"/>
    </source>
</evidence>
<proteinExistence type="predicted"/>
<dbReference type="InterPro" id="IPR026259">
    <property type="entry name" value="MauG/Cytc_peroxidase"/>
</dbReference>
<gene>
    <name evidence="10" type="ORF">ACFPIB_12710</name>
</gene>
<dbReference type="RefSeq" id="WP_378017838.1">
    <property type="nucleotide sequence ID" value="NZ_JBHSKT010000007.1"/>
</dbReference>
<evidence type="ECO:0000256" key="2">
    <source>
        <dbReference type="ARBA" id="ARBA00022617"/>
    </source>
</evidence>
<dbReference type="PANTHER" id="PTHR30600">
    <property type="entry name" value="CYTOCHROME C PEROXIDASE-RELATED"/>
    <property type="match status" value="1"/>
</dbReference>